<name>A0AAV6TQ97_9ARAC</name>
<organism evidence="1 2">
    <name type="scientific">Oedothorax gibbosus</name>
    <dbReference type="NCBI Taxonomy" id="931172"/>
    <lineage>
        <taxon>Eukaryota</taxon>
        <taxon>Metazoa</taxon>
        <taxon>Ecdysozoa</taxon>
        <taxon>Arthropoda</taxon>
        <taxon>Chelicerata</taxon>
        <taxon>Arachnida</taxon>
        <taxon>Araneae</taxon>
        <taxon>Araneomorphae</taxon>
        <taxon>Entelegynae</taxon>
        <taxon>Araneoidea</taxon>
        <taxon>Linyphiidae</taxon>
        <taxon>Erigoninae</taxon>
        <taxon>Oedothorax</taxon>
    </lineage>
</organism>
<keyword evidence="2" id="KW-1185">Reference proteome</keyword>
<proteinExistence type="predicted"/>
<sequence length="375" mass="42006">MQPDSNVTIFNTIPRHNSKTFKSLGKTVPAKEIKRKSNVSDALLLRRLVSAADGGRNVDLKHLLQYELHSVPLSLATYDGCLRYPTNKAALSAILVGENIVEILPEEKLEMRTCYIIDAMGVVQALGKPNKANTFGDLAKTFVNSVLQNFSEHTTRIDVVFDSYKNNSIKSDTRTKRNTNSAPLIRRDIKDINFLLPQNWNGFINLLENKKALTNFLSKQLMDATKLNPNQVLVTARGYEECDKATSSSLTVSNLLFSNHEEADTRILLHAKDTTNHGYSRIVVQSKDTDVLVLLVNMLQEINAEEIWLSKGTATQKIFIPVHIISSSDEISSLMYNLSVQFAVNPFECDKCPGSRTAKPDVEQYYLDNVTLKPD</sequence>
<reference evidence="1 2" key="1">
    <citation type="journal article" date="2022" name="Nat. Ecol. Evol.">
        <title>A masculinizing supergene underlies an exaggerated male reproductive morph in a spider.</title>
        <authorList>
            <person name="Hendrickx F."/>
            <person name="De Corte Z."/>
            <person name="Sonet G."/>
            <person name="Van Belleghem S.M."/>
            <person name="Kostlbacher S."/>
            <person name="Vangestel C."/>
        </authorList>
    </citation>
    <scope>NUCLEOTIDE SEQUENCE [LARGE SCALE GENOMIC DNA]</scope>
    <source>
        <strain evidence="1">W744_W776</strain>
    </source>
</reference>
<comment type="caution">
    <text evidence="1">The sequence shown here is derived from an EMBL/GenBank/DDBJ whole genome shotgun (WGS) entry which is preliminary data.</text>
</comment>
<dbReference type="PANTHER" id="PTHR46704:SF1">
    <property type="entry name" value="TELOMERE LENGTH REGULATION PROTEIN TEL2 HOMOLOG"/>
    <property type="match status" value="1"/>
</dbReference>
<evidence type="ECO:0000313" key="2">
    <source>
        <dbReference type="Proteomes" id="UP000827092"/>
    </source>
</evidence>
<protein>
    <submittedName>
        <fullName evidence="1">Uncharacterized protein</fullName>
    </submittedName>
</protein>
<dbReference type="AlphaFoldDB" id="A0AAV6TQ97"/>
<gene>
    <name evidence="1" type="ORF">JTE90_029200</name>
</gene>
<accession>A0AAV6TQ97</accession>
<dbReference type="EMBL" id="JAFNEN010001340">
    <property type="protein sequence ID" value="KAG8174049.1"/>
    <property type="molecule type" value="Genomic_DNA"/>
</dbReference>
<evidence type="ECO:0000313" key="1">
    <source>
        <dbReference type="EMBL" id="KAG8174049.1"/>
    </source>
</evidence>
<dbReference type="Proteomes" id="UP000827092">
    <property type="component" value="Unassembled WGS sequence"/>
</dbReference>
<dbReference type="PANTHER" id="PTHR46704">
    <property type="entry name" value="CXC DOMAIN-CONTAINING PROTEIN-RELATED"/>
    <property type="match status" value="1"/>
</dbReference>